<evidence type="ECO:0000259" key="2">
    <source>
        <dbReference type="Pfam" id="PF13670"/>
    </source>
</evidence>
<keyword evidence="4" id="KW-1185">Reference proteome</keyword>
<name>A0A5C5GGZ7_9RHOB</name>
<reference evidence="3 4" key="1">
    <citation type="submission" date="2019-06" db="EMBL/GenBank/DDBJ databases">
        <title>Genome of new Rhodobacteraceae sp. SM1903.</title>
        <authorList>
            <person name="Ren X."/>
        </authorList>
    </citation>
    <scope>NUCLEOTIDE SEQUENCE [LARGE SCALE GENOMIC DNA]</scope>
    <source>
        <strain evidence="3 4">SM1903</strain>
    </source>
</reference>
<dbReference type="EMBL" id="VFFF01000001">
    <property type="protein sequence ID" value="TNY33239.1"/>
    <property type="molecule type" value="Genomic_DNA"/>
</dbReference>
<sequence>MKQLLSTALILLPLSAAAMPAVGDLVGTEPEQATAALEAAGCLAPDYEAEDGKIEAKCQDAEGHMWEVYIDPTSGTVSEIKSDD</sequence>
<comment type="caution">
    <text evidence="3">The sequence shown here is derived from an EMBL/GenBank/DDBJ whole genome shotgun (WGS) entry which is preliminary data.</text>
</comment>
<gene>
    <name evidence="3" type="ORF">FHY64_08180</name>
</gene>
<evidence type="ECO:0000256" key="1">
    <source>
        <dbReference type="SAM" id="SignalP"/>
    </source>
</evidence>
<feature type="domain" description="PepSY" evidence="2">
    <location>
        <begin position="9"/>
        <end position="79"/>
    </location>
</feature>
<proteinExistence type="predicted"/>
<organism evidence="3 4">
    <name type="scientific">Pelagovum pacificum</name>
    <dbReference type="NCBI Taxonomy" id="2588711"/>
    <lineage>
        <taxon>Bacteria</taxon>
        <taxon>Pseudomonadati</taxon>
        <taxon>Pseudomonadota</taxon>
        <taxon>Alphaproteobacteria</taxon>
        <taxon>Rhodobacterales</taxon>
        <taxon>Paracoccaceae</taxon>
        <taxon>Pelagovum</taxon>
    </lineage>
</organism>
<accession>A0A5C5GGZ7</accession>
<dbReference type="OrthoDB" id="7916581at2"/>
<evidence type="ECO:0000313" key="3">
    <source>
        <dbReference type="EMBL" id="TNY33239.1"/>
    </source>
</evidence>
<evidence type="ECO:0000313" key="4">
    <source>
        <dbReference type="Proteomes" id="UP000314011"/>
    </source>
</evidence>
<dbReference type="Proteomes" id="UP000314011">
    <property type="component" value="Unassembled WGS sequence"/>
</dbReference>
<feature type="signal peptide" evidence="1">
    <location>
        <begin position="1"/>
        <end position="18"/>
    </location>
</feature>
<dbReference type="AlphaFoldDB" id="A0A5C5GGZ7"/>
<dbReference type="Pfam" id="PF13670">
    <property type="entry name" value="PepSY_2"/>
    <property type="match status" value="1"/>
</dbReference>
<dbReference type="InterPro" id="IPR025711">
    <property type="entry name" value="PepSY"/>
</dbReference>
<dbReference type="RefSeq" id="WP_140193926.1">
    <property type="nucleotide sequence ID" value="NZ_CP065915.1"/>
</dbReference>
<protein>
    <submittedName>
        <fullName evidence="3">PepSY domain-containing protein</fullName>
    </submittedName>
</protein>
<keyword evidence="1" id="KW-0732">Signal</keyword>
<feature type="chain" id="PRO_5023125342" evidence="1">
    <location>
        <begin position="19"/>
        <end position="84"/>
    </location>
</feature>